<sequence length="559" mass="61945">MSEYNFNTRDSLAQLESFIESNTYQDSQDNQNLNLSNDTHRDDRWKCENLPGAQAEPHSHAHQDAQNYYYYTTQTSSDSPPTLSSWQAVQNHSDGQSVFAPDGDEPDYPNYFSAFSSGPREFGWAGFRWSEEQANPNNEQSAPYPPAEYLEGCEMMSTNSSCSLGYSIPEESNAPRFSQSERTAEDEVLFTEGTDNSSARGFNFAHMYEPAPSNVARPSLLTQWIDTSPQGMEASLNARPPVISQSSFADQERSWSLSQGIETGRNYDSPLGLYTSGCDESLVDAGSLPDLSRSRRQTPGSGPMDVTSTERPTTPFGSSVKYERAGYEYGDYQPTGSPGSFKHPFVSRNPTFFSAAETSRSRSSSIFAHGTSSESHSHLTEPSRPPSFNSRPSFCNILSTISIPSPPPLFANTPISRANTLRKPSASNFSGLLPPITDAHLQARPKETANCTNGSQSGKDSKKDSSRSKSERPKRKRMHICHLCGKDFNRPSALLLHATVHTGERSNFCNVCGRSFSNLSNLRRHQRQLHVLESQMRLPEIPGPTSELDAYNFGSQTRF</sequence>
<dbReference type="InterPro" id="IPR013087">
    <property type="entry name" value="Znf_C2H2_type"/>
</dbReference>
<feature type="region of interest" description="Disordered" evidence="6">
    <location>
        <begin position="364"/>
        <end position="391"/>
    </location>
</feature>
<name>A0A5B0NNL4_PUCGR</name>
<dbReference type="GO" id="GO:0000785">
    <property type="term" value="C:chromatin"/>
    <property type="evidence" value="ECO:0007669"/>
    <property type="project" value="TreeGrafter"/>
</dbReference>
<dbReference type="EMBL" id="VSWC01000093">
    <property type="protein sequence ID" value="KAA1089508.1"/>
    <property type="molecule type" value="Genomic_DNA"/>
</dbReference>
<dbReference type="Pfam" id="PF00096">
    <property type="entry name" value="zf-C2H2"/>
    <property type="match status" value="2"/>
</dbReference>
<feature type="compositionally biased region" description="Polar residues" evidence="6">
    <location>
        <begin position="22"/>
        <end position="37"/>
    </location>
</feature>
<dbReference type="PROSITE" id="PS50157">
    <property type="entry name" value="ZINC_FINGER_C2H2_2"/>
    <property type="match status" value="2"/>
</dbReference>
<dbReference type="GO" id="GO:0000981">
    <property type="term" value="F:DNA-binding transcription factor activity, RNA polymerase II-specific"/>
    <property type="evidence" value="ECO:0007669"/>
    <property type="project" value="TreeGrafter"/>
</dbReference>
<keyword evidence="2" id="KW-0677">Repeat</keyword>
<dbReference type="PANTHER" id="PTHR14003:SF20">
    <property type="entry name" value="FINGER DOMAIN PROTEIN, PUTATIVE (AFU_ORTHOLOGUE AFUA_4G10380)-RELATED"/>
    <property type="match status" value="1"/>
</dbReference>
<dbReference type="PROSITE" id="PS00028">
    <property type="entry name" value="ZINC_FINGER_C2H2_1"/>
    <property type="match status" value="2"/>
</dbReference>
<dbReference type="PANTHER" id="PTHR14003">
    <property type="entry name" value="TRANSCRIPTIONAL REPRESSOR PROTEIN YY"/>
    <property type="match status" value="1"/>
</dbReference>
<feature type="domain" description="C2H2-type" evidence="7">
    <location>
        <begin position="479"/>
        <end position="506"/>
    </location>
</feature>
<dbReference type="Gene3D" id="3.30.160.60">
    <property type="entry name" value="Classic Zinc Finger"/>
    <property type="match status" value="2"/>
</dbReference>
<dbReference type="FunFam" id="3.30.160.60:FF:000446">
    <property type="entry name" value="Zinc finger protein"/>
    <property type="match status" value="1"/>
</dbReference>
<dbReference type="InterPro" id="IPR036236">
    <property type="entry name" value="Znf_C2H2_sf"/>
</dbReference>
<evidence type="ECO:0000256" key="1">
    <source>
        <dbReference type="ARBA" id="ARBA00022723"/>
    </source>
</evidence>
<feature type="region of interest" description="Disordered" evidence="6">
    <location>
        <begin position="448"/>
        <end position="477"/>
    </location>
</feature>
<evidence type="ECO:0000256" key="4">
    <source>
        <dbReference type="ARBA" id="ARBA00022833"/>
    </source>
</evidence>
<reference evidence="8 9" key="1">
    <citation type="submission" date="2019-05" db="EMBL/GenBank/DDBJ databases">
        <title>Emergence of the Ug99 lineage of the wheat stem rust pathogen through somatic hybridization.</title>
        <authorList>
            <person name="Li F."/>
            <person name="Upadhyaya N.M."/>
            <person name="Sperschneider J."/>
            <person name="Matny O."/>
            <person name="Nguyen-Phuc H."/>
            <person name="Mago R."/>
            <person name="Raley C."/>
            <person name="Miller M.E."/>
            <person name="Silverstein K.A.T."/>
            <person name="Henningsen E."/>
            <person name="Hirsch C.D."/>
            <person name="Visser B."/>
            <person name="Pretorius Z.A."/>
            <person name="Steffenson B.J."/>
            <person name="Schwessinger B."/>
            <person name="Dodds P.N."/>
            <person name="Figueroa M."/>
        </authorList>
    </citation>
    <scope>NUCLEOTIDE SEQUENCE [LARGE SCALE GENOMIC DNA]</scope>
    <source>
        <strain evidence="8">21-0</strain>
    </source>
</reference>
<evidence type="ECO:0000259" key="7">
    <source>
        <dbReference type="PROSITE" id="PS50157"/>
    </source>
</evidence>
<feature type="compositionally biased region" description="Basic and acidic residues" evidence="6">
    <location>
        <begin position="459"/>
        <end position="471"/>
    </location>
</feature>
<feature type="domain" description="C2H2-type" evidence="7">
    <location>
        <begin position="507"/>
        <end position="535"/>
    </location>
</feature>
<evidence type="ECO:0000313" key="9">
    <source>
        <dbReference type="Proteomes" id="UP000324748"/>
    </source>
</evidence>
<keyword evidence="4" id="KW-0862">Zinc</keyword>
<keyword evidence="3 5" id="KW-0863">Zinc-finger</keyword>
<accession>A0A5B0NNL4</accession>
<feature type="region of interest" description="Disordered" evidence="6">
    <location>
        <begin position="22"/>
        <end position="45"/>
    </location>
</feature>
<dbReference type="OrthoDB" id="2507777at2759"/>
<keyword evidence="9" id="KW-1185">Reference proteome</keyword>
<proteinExistence type="predicted"/>
<dbReference type="SMART" id="SM00355">
    <property type="entry name" value="ZnF_C2H2"/>
    <property type="match status" value="2"/>
</dbReference>
<evidence type="ECO:0000256" key="5">
    <source>
        <dbReference type="PROSITE-ProRule" id="PRU00042"/>
    </source>
</evidence>
<evidence type="ECO:0000256" key="2">
    <source>
        <dbReference type="ARBA" id="ARBA00022737"/>
    </source>
</evidence>
<feature type="compositionally biased region" description="Polar residues" evidence="6">
    <location>
        <begin position="306"/>
        <end position="317"/>
    </location>
</feature>
<dbReference type="GO" id="GO:0000978">
    <property type="term" value="F:RNA polymerase II cis-regulatory region sequence-specific DNA binding"/>
    <property type="evidence" value="ECO:0007669"/>
    <property type="project" value="TreeGrafter"/>
</dbReference>
<organism evidence="8 9">
    <name type="scientific">Puccinia graminis f. sp. tritici</name>
    <dbReference type="NCBI Taxonomy" id="56615"/>
    <lineage>
        <taxon>Eukaryota</taxon>
        <taxon>Fungi</taxon>
        <taxon>Dikarya</taxon>
        <taxon>Basidiomycota</taxon>
        <taxon>Pucciniomycotina</taxon>
        <taxon>Pucciniomycetes</taxon>
        <taxon>Pucciniales</taxon>
        <taxon>Pucciniaceae</taxon>
        <taxon>Puccinia</taxon>
    </lineage>
</organism>
<keyword evidence="1" id="KW-0479">Metal-binding</keyword>
<dbReference type="GO" id="GO:0005667">
    <property type="term" value="C:transcription regulator complex"/>
    <property type="evidence" value="ECO:0007669"/>
    <property type="project" value="TreeGrafter"/>
</dbReference>
<feature type="region of interest" description="Disordered" evidence="6">
    <location>
        <begin position="284"/>
        <end position="318"/>
    </location>
</feature>
<dbReference type="GO" id="GO:0008270">
    <property type="term" value="F:zinc ion binding"/>
    <property type="evidence" value="ECO:0007669"/>
    <property type="project" value="UniProtKB-KW"/>
</dbReference>
<feature type="region of interest" description="Disordered" evidence="6">
    <location>
        <begin position="540"/>
        <end position="559"/>
    </location>
</feature>
<dbReference type="AlphaFoldDB" id="A0A5B0NNL4"/>
<evidence type="ECO:0000256" key="6">
    <source>
        <dbReference type="SAM" id="MobiDB-lite"/>
    </source>
</evidence>
<evidence type="ECO:0000313" key="8">
    <source>
        <dbReference type="EMBL" id="KAA1089508.1"/>
    </source>
</evidence>
<gene>
    <name evidence="8" type="ORF">PGT21_020472</name>
</gene>
<evidence type="ECO:0000256" key="3">
    <source>
        <dbReference type="ARBA" id="ARBA00022771"/>
    </source>
</evidence>
<dbReference type="SUPFAM" id="SSF57667">
    <property type="entry name" value="beta-beta-alpha zinc fingers"/>
    <property type="match status" value="1"/>
</dbReference>
<dbReference type="GO" id="GO:0031519">
    <property type="term" value="C:PcG protein complex"/>
    <property type="evidence" value="ECO:0007669"/>
    <property type="project" value="TreeGrafter"/>
</dbReference>
<comment type="caution">
    <text evidence="8">The sequence shown here is derived from an EMBL/GenBank/DDBJ whole genome shotgun (WGS) entry which is preliminary data.</text>
</comment>
<dbReference type="Proteomes" id="UP000324748">
    <property type="component" value="Unassembled WGS sequence"/>
</dbReference>
<protein>
    <recommendedName>
        <fullName evidence="7">C2H2-type domain-containing protein</fullName>
    </recommendedName>
</protein>